<comment type="caution">
    <text evidence="2">The sequence shown here is derived from an EMBL/GenBank/DDBJ whole genome shotgun (WGS) entry which is preliminary data.</text>
</comment>
<feature type="transmembrane region" description="Helical" evidence="1">
    <location>
        <begin position="6"/>
        <end position="26"/>
    </location>
</feature>
<keyword evidence="1" id="KW-0812">Transmembrane</keyword>
<protein>
    <submittedName>
        <fullName evidence="2">Uncharacterized protein</fullName>
    </submittedName>
</protein>
<evidence type="ECO:0000313" key="2">
    <source>
        <dbReference type="EMBL" id="MFD1738725.1"/>
    </source>
</evidence>
<keyword evidence="1" id="KW-1133">Transmembrane helix</keyword>
<dbReference type="RefSeq" id="WP_377929944.1">
    <property type="nucleotide sequence ID" value="NZ_JBHUEM010000046.1"/>
</dbReference>
<name>A0ABW4LU97_9BACI</name>
<dbReference type="Proteomes" id="UP001597214">
    <property type="component" value="Unassembled WGS sequence"/>
</dbReference>
<organism evidence="2 3">
    <name type="scientific">Bacillus salitolerans</name>
    <dbReference type="NCBI Taxonomy" id="1437434"/>
    <lineage>
        <taxon>Bacteria</taxon>
        <taxon>Bacillati</taxon>
        <taxon>Bacillota</taxon>
        <taxon>Bacilli</taxon>
        <taxon>Bacillales</taxon>
        <taxon>Bacillaceae</taxon>
        <taxon>Bacillus</taxon>
    </lineage>
</organism>
<sequence length="139" mass="16238">MGKSKFVWISVIISMVLITVVLFNLSAITESYQQMKVESSEGHIKKTLDYEQLYLIEREQRVLAASPLLNEYNWISDEIIESTTNLRFNLDYLKDHPEFEEVEIEFLIKTYVVEGKEIEFIAGEGKIMKVKEAGEWRNP</sequence>
<proteinExistence type="predicted"/>
<dbReference type="EMBL" id="JBHUEM010000046">
    <property type="protein sequence ID" value="MFD1738725.1"/>
    <property type="molecule type" value="Genomic_DNA"/>
</dbReference>
<reference evidence="3" key="1">
    <citation type="journal article" date="2019" name="Int. J. Syst. Evol. Microbiol.">
        <title>The Global Catalogue of Microorganisms (GCM) 10K type strain sequencing project: providing services to taxonomists for standard genome sequencing and annotation.</title>
        <authorList>
            <consortium name="The Broad Institute Genomics Platform"/>
            <consortium name="The Broad Institute Genome Sequencing Center for Infectious Disease"/>
            <person name="Wu L."/>
            <person name="Ma J."/>
        </authorList>
    </citation>
    <scope>NUCLEOTIDE SEQUENCE [LARGE SCALE GENOMIC DNA]</scope>
    <source>
        <strain evidence="3">CCUG 49339</strain>
    </source>
</reference>
<evidence type="ECO:0000313" key="3">
    <source>
        <dbReference type="Proteomes" id="UP001597214"/>
    </source>
</evidence>
<keyword evidence="1" id="KW-0472">Membrane</keyword>
<evidence type="ECO:0000256" key="1">
    <source>
        <dbReference type="SAM" id="Phobius"/>
    </source>
</evidence>
<accession>A0ABW4LU97</accession>
<keyword evidence="3" id="KW-1185">Reference proteome</keyword>
<gene>
    <name evidence="2" type="ORF">ACFSCX_19600</name>
</gene>